<keyword evidence="3" id="KW-1185">Reference proteome</keyword>
<accession>A0ABU7Z030</accession>
<feature type="compositionally biased region" description="Low complexity" evidence="1">
    <location>
        <begin position="1"/>
        <end position="16"/>
    </location>
</feature>
<comment type="caution">
    <text evidence="2">The sequence shown here is derived from an EMBL/GenBank/DDBJ whole genome shotgun (WGS) entry which is preliminary data.</text>
</comment>
<protein>
    <recommendedName>
        <fullName evidence="4">DUF3618 domain-containing protein</fullName>
    </recommendedName>
</protein>
<organism evidence="2 3">
    <name type="scientific">Novilysobacter erysipheiresistens</name>
    <dbReference type="NCBI Taxonomy" id="1749332"/>
    <lineage>
        <taxon>Bacteria</taxon>
        <taxon>Pseudomonadati</taxon>
        <taxon>Pseudomonadota</taxon>
        <taxon>Gammaproteobacteria</taxon>
        <taxon>Lysobacterales</taxon>
        <taxon>Lysobacteraceae</taxon>
        <taxon>Novilysobacter</taxon>
    </lineage>
</organism>
<feature type="compositionally biased region" description="Polar residues" evidence="1">
    <location>
        <begin position="202"/>
        <end position="220"/>
    </location>
</feature>
<sequence>MSTPQQPPWQSTRQQQYGAATPGSGSDATRGDGGDLKHSAHDLGEQAKAEGKDRVADARRTAADKVDTLADSAQAAAAQLRDDDIGHLSEYVSSLADSMTRLSSTLREKSGDEVLRDIGRLARENPALFVTGSVAVGFGLARFARASEKRRMRQDTEDIYSAREYPVPMADDSGVSRDTAAATGTVYTSAPGATGGSEARSTDSAGQSQPEGSSGSTRPEGTSGGIH</sequence>
<name>A0ABU7Z030_9GAMM</name>
<dbReference type="RefSeq" id="WP_332616970.1">
    <property type="nucleotide sequence ID" value="NZ_JAXGFP010000005.1"/>
</dbReference>
<feature type="region of interest" description="Disordered" evidence="1">
    <location>
        <begin position="1"/>
        <end position="59"/>
    </location>
</feature>
<evidence type="ECO:0000256" key="1">
    <source>
        <dbReference type="SAM" id="MobiDB-lite"/>
    </source>
</evidence>
<feature type="compositionally biased region" description="Basic and acidic residues" evidence="1">
    <location>
        <begin position="29"/>
        <end position="59"/>
    </location>
</feature>
<evidence type="ECO:0000313" key="3">
    <source>
        <dbReference type="Proteomes" id="UP001355056"/>
    </source>
</evidence>
<proteinExistence type="predicted"/>
<evidence type="ECO:0000313" key="2">
    <source>
        <dbReference type="EMBL" id="MEG3184434.1"/>
    </source>
</evidence>
<dbReference type="Proteomes" id="UP001355056">
    <property type="component" value="Unassembled WGS sequence"/>
</dbReference>
<reference evidence="2 3" key="1">
    <citation type="journal article" date="2016" name="Int. J. Syst. Evol. Microbiol.">
        <title>Lysobacter erysipheiresistens sp. nov., an antagonist of powdery mildew, isolated from tobacco-cultivated soil.</title>
        <authorList>
            <person name="Xie B."/>
            <person name="Li T."/>
            <person name="Lin X."/>
            <person name="Wang C.J."/>
            <person name="Chen Y.J."/>
            <person name="Liu W.J."/>
            <person name="Zhao Z.W."/>
        </authorList>
    </citation>
    <scope>NUCLEOTIDE SEQUENCE [LARGE SCALE GENOMIC DNA]</scope>
    <source>
        <strain evidence="2 3">RS-LYSO-3</strain>
    </source>
</reference>
<evidence type="ECO:0008006" key="4">
    <source>
        <dbReference type="Google" id="ProtNLM"/>
    </source>
</evidence>
<feature type="region of interest" description="Disordered" evidence="1">
    <location>
        <begin position="163"/>
        <end position="227"/>
    </location>
</feature>
<gene>
    <name evidence="2" type="ORF">SNE34_10485</name>
</gene>
<dbReference type="EMBL" id="JAXGFP010000005">
    <property type="protein sequence ID" value="MEG3184434.1"/>
    <property type="molecule type" value="Genomic_DNA"/>
</dbReference>